<accession>A0A2K3KCY9</accession>
<reference evidence="1 2" key="2">
    <citation type="journal article" date="2017" name="Front. Plant Sci.">
        <title>Gene Classification and Mining of Molecular Markers Useful in Red Clover (Trifolium pratense) Breeding.</title>
        <authorList>
            <person name="Istvanek J."/>
            <person name="Dluhosova J."/>
            <person name="Dluhos P."/>
            <person name="Patkova L."/>
            <person name="Nedelnik J."/>
            <person name="Repkova J."/>
        </authorList>
    </citation>
    <scope>NUCLEOTIDE SEQUENCE [LARGE SCALE GENOMIC DNA]</scope>
    <source>
        <strain evidence="2">cv. Tatra</strain>
        <tissue evidence="1">Young leaves</tissue>
    </source>
</reference>
<dbReference type="Proteomes" id="UP000236291">
    <property type="component" value="Unassembled WGS sequence"/>
</dbReference>
<evidence type="ECO:0000313" key="1">
    <source>
        <dbReference type="EMBL" id="PNX64175.1"/>
    </source>
</evidence>
<reference evidence="1 2" key="1">
    <citation type="journal article" date="2014" name="Am. J. Bot.">
        <title>Genome assembly and annotation for red clover (Trifolium pratense; Fabaceae).</title>
        <authorList>
            <person name="Istvanek J."/>
            <person name="Jaros M."/>
            <person name="Krenek A."/>
            <person name="Repkova J."/>
        </authorList>
    </citation>
    <scope>NUCLEOTIDE SEQUENCE [LARGE SCALE GENOMIC DNA]</scope>
    <source>
        <strain evidence="2">cv. Tatra</strain>
        <tissue evidence="1">Young leaves</tissue>
    </source>
</reference>
<dbReference type="PANTHER" id="PTHR31558:SF16">
    <property type="entry name" value="FAMILY PROTEIN, PUTATIVE (DUF1336)-RELATED"/>
    <property type="match status" value="1"/>
</dbReference>
<dbReference type="PANTHER" id="PTHR31558">
    <property type="entry name" value="CW14 PROTEIN"/>
    <property type="match status" value="1"/>
</dbReference>
<dbReference type="AlphaFoldDB" id="A0A2K3KCY9"/>
<proteinExistence type="predicted"/>
<sequence>MFLGDSDGEGMSLVLYFKVSETLDDHISSQFQESIK</sequence>
<dbReference type="STRING" id="57577.A0A2K3KCY9"/>
<dbReference type="EMBL" id="ASHM01162445">
    <property type="protein sequence ID" value="PNX64175.1"/>
    <property type="molecule type" value="Genomic_DNA"/>
</dbReference>
<gene>
    <name evidence="1" type="ORF">L195_g061988</name>
</gene>
<comment type="caution">
    <text evidence="1">The sequence shown here is derived from an EMBL/GenBank/DDBJ whole genome shotgun (WGS) entry which is preliminary data.</text>
</comment>
<evidence type="ECO:0000313" key="2">
    <source>
        <dbReference type="Proteomes" id="UP000236291"/>
    </source>
</evidence>
<name>A0A2K3KCY9_TRIPR</name>
<protein>
    <submittedName>
        <fullName evidence="1">Uncharacterized protein</fullName>
    </submittedName>
</protein>
<feature type="non-terminal residue" evidence="1">
    <location>
        <position position="36"/>
    </location>
</feature>
<organism evidence="1 2">
    <name type="scientific">Trifolium pratense</name>
    <name type="common">Red clover</name>
    <dbReference type="NCBI Taxonomy" id="57577"/>
    <lineage>
        <taxon>Eukaryota</taxon>
        <taxon>Viridiplantae</taxon>
        <taxon>Streptophyta</taxon>
        <taxon>Embryophyta</taxon>
        <taxon>Tracheophyta</taxon>
        <taxon>Spermatophyta</taxon>
        <taxon>Magnoliopsida</taxon>
        <taxon>eudicotyledons</taxon>
        <taxon>Gunneridae</taxon>
        <taxon>Pentapetalae</taxon>
        <taxon>rosids</taxon>
        <taxon>fabids</taxon>
        <taxon>Fabales</taxon>
        <taxon>Fabaceae</taxon>
        <taxon>Papilionoideae</taxon>
        <taxon>50 kb inversion clade</taxon>
        <taxon>NPAAA clade</taxon>
        <taxon>Hologalegina</taxon>
        <taxon>IRL clade</taxon>
        <taxon>Trifolieae</taxon>
        <taxon>Trifolium</taxon>
    </lineage>
</organism>